<feature type="transmembrane region" description="Helical" evidence="6">
    <location>
        <begin position="97"/>
        <end position="118"/>
    </location>
</feature>
<comment type="caution">
    <text evidence="8">The sequence shown here is derived from an EMBL/GenBank/DDBJ whole genome shotgun (WGS) entry which is preliminary data.</text>
</comment>
<keyword evidence="5 6" id="KW-0472">Membrane</keyword>
<evidence type="ECO:0000313" key="8">
    <source>
        <dbReference type="EMBL" id="MEZ2738030.1"/>
    </source>
</evidence>
<dbReference type="PANTHER" id="PTHR32322">
    <property type="entry name" value="INNER MEMBRANE TRANSPORTER"/>
    <property type="match status" value="1"/>
</dbReference>
<dbReference type="InterPro" id="IPR050638">
    <property type="entry name" value="AA-Vitamin_Transporters"/>
</dbReference>
<feature type="transmembrane region" description="Helical" evidence="6">
    <location>
        <begin position="41"/>
        <end position="60"/>
    </location>
</feature>
<organism evidence="8 9">
    <name type="scientific">Comamonas jiangduensis</name>
    <dbReference type="NCBI Taxonomy" id="1194168"/>
    <lineage>
        <taxon>Bacteria</taxon>
        <taxon>Pseudomonadati</taxon>
        <taxon>Pseudomonadota</taxon>
        <taxon>Betaproteobacteria</taxon>
        <taxon>Burkholderiales</taxon>
        <taxon>Comamonadaceae</taxon>
        <taxon>Comamonas</taxon>
    </lineage>
</organism>
<feature type="transmembrane region" description="Helical" evidence="6">
    <location>
        <begin position="188"/>
        <end position="208"/>
    </location>
</feature>
<comment type="subcellular location">
    <subcellularLocation>
        <location evidence="1">Cell membrane</location>
        <topology evidence="1">Multi-pass membrane protein</topology>
    </subcellularLocation>
</comment>
<dbReference type="Proteomes" id="UP001567350">
    <property type="component" value="Unassembled WGS sequence"/>
</dbReference>
<accession>A0ABV4I844</accession>
<evidence type="ECO:0000256" key="6">
    <source>
        <dbReference type="SAM" id="Phobius"/>
    </source>
</evidence>
<keyword evidence="9" id="KW-1185">Reference proteome</keyword>
<evidence type="ECO:0000313" key="9">
    <source>
        <dbReference type="Proteomes" id="UP001567350"/>
    </source>
</evidence>
<dbReference type="SUPFAM" id="SSF103481">
    <property type="entry name" value="Multidrug resistance efflux transporter EmrE"/>
    <property type="match status" value="2"/>
</dbReference>
<feature type="domain" description="EamA" evidence="7">
    <location>
        <begin position="10"/>
        <end position="141"/>
    </location>
</feature>
<dbReference type="InterPro" id="IPR000620">
    <property type="entry name" value="EamA_dom"/>
</dbReference>
<name>A0ABV4I844_9BURK</name>
<gene>
    <name evidence="8" type="ORF">ACBP88_00935</name>
</gene>
<feature type="transmembrane region" description="Helical" evidence="6">
    <location>
        <begin position="259"/>
        <end position="278"/>
    </location>
</feature>
<reference evidence="8 9" key="1">
    <citation type="submission" date="2024-08" db="EMBL/GenBank/DDBJ databases">
        <authorList>
            <person name="Feng Z."/>
            <person name="Ronholm J."/>
        </authorList>
    </citation>
    <scope>NUCLEOTIDE SEQUENCE [LARGE SCALE GENOMIC DNA]</scope>
    <source>
        <strain evidence="8 9">4-AB0-8</strain>
    </source>
</reference>
<feature type="domain" description="EamA" evidence="7">
    <location>
        <begin position="156"/>
        <end position="301"/>
    </location>
</feature>
<evidence type="ECO:0000256" key="4">
    <source>
        <dbReference type="ARBA" id="ARBA00022989"/>
    </source>
</evidence>
<keyword evidence="4 6" id="KW-1133">Transmembrane helix</keyword>
<feature type="transmembrane region" description="Helical" evidence="6">
    <location>
        <begin position="72"/>
        <end position="91"/>
    </location>
</feature>
<keyword evidence="3 6" id="KW-0812">Transmembrane</keyword>
<feature type="transmembrane region" description="Helical" evidence="6">
    <location>
        <begin position="284"/>
        <end position="301"/>
    </location>
</feature>
<evidence type="ECO:0000256" key="1">
    <source>
        <dbReference type="ARBA" id="ARBA00004651"/>
    </source>
</evidence>
<dbReference type="RefSeq" id="WP_370890023.1">
    <property type="nucleotide sequence ID" value="NZ_JBGJLR010000001.1"/>
</dbReference>
<proteinExistence type="predicted"/>
<feature type="transmembrane region" description="Helical" evidence="6">
    <location>
        <begin position="228"/>
        <end position="247"/>
    </location>
</feature>
<feature type="transmembrane region" description="Helical" evidence="6">
    <location>
        <begin position="127"/>
        <end position="144"/>
    </location>
</feature>
<evidence type="ECO:0000256" key="5">
    <source>
        <dbReference type="ARBA" id="ARBA00023136"/>
    </source>
</evidence>
<sequence length="303" mass="32435">MSSPLTFSTVAMLTLAPLLWAGNAIVGRLVHDLISPFTLNLIRWCLAFVVLLPVAGYVLRKNSAMWQCWKQYAWLGMLGIGSYNGLLYLALKTSSPINVTLVSSSMPIWMLVIGRVWFGITVNSRQITGALLSVLGVAVVLSRGDAQQLLGLHLVPGDWFMLLATIVWSIYSWLLARSGQTMPGQADIRGNWAAFLMAQMVFGIGWSAVLVGGEAAAGDLVFTPNGTLAAALLFIVLGPAIAAYRFWGEGVKRAGPATAGFFGNLIPLFTALLSIAVLGEAPQLYHALAFALIVGGIIVSSRR</sequence>
<dbReference type="EMBL" id="JBGJLR010000001">
    <property type="protein sequence ID" value="MEZ2738030.1"/>
    <property type="molecule type" value="Genomic_DNA"/>
</dbReference>
<dbReference type="InterPro" id="IPR037185">
    <property type="entry name" value="EmrE-like"/>
</dbReference>
<feature type="transmembrane region" description="Helical" evidence="6">
    <location>
        <begin position="159"/>
        <end position="176"/>
    </location>
</feature>
<dbReference type="PANTHER" id="PTHR32322:SF18">
    <property type="entry name" value="S-ADENOSYLMETHIONINE_S-ADENOSYLHOMOCYSTEINE TRANSPORTER"/>
    <property type="match status" value="1"/>
</dbReference>
<evidence type="ECO:0000256" key="2">
    <source>
        <dbReference type="ARBA" id="ARBA00022475"/>
    </source>
</evidence>
<dbReference type="Pfam" id="PF00892">
    <property type="entry name" value="EamA"/>
    <property type="match status" value="2"/>
</dbReference>
<evidence type="ECO:0000256" key="3">
    <source>
        <dbReference type="ARBA" id="ARBA00022692"/>
    </source>
</evidence>
<evidence type="ECO:0000259" key="7">
    <source>
        <dbReference type="Pfam" id="PF00892"/>
    </source>
</evidence>
<dbReference type="Gene3D" id="1.10.3730.20">
    <property type="match status" value="1"/>
</dbReference>
<keyword evidence="2" id="KW-1003">Cell membrane</keyword>
<protein>
    <submittedName>
        <fullName evidence="8">DMT family transporter</fullName>
    </submittedName>
</protein>